<dbReference type="FunFam" id="3.40.309.10:FF:000003">
    <property type="entry name" value="Aldehyde dehydrogenase"/>
    <property type="match status" value="1"/>
</dbReference>
<dbReference type="Gene3D" id="3.40.605.10">
    <property type="entry name" value="Aldehyde Dehydrogenase, Chain A, domain 1"/>
    <property type="match status" value="1"/>
</dbReference>
<proteinExistence type="inferred from homology"/>
<dbReference type="STRING" id="288992.SAMN04488522_107157"/>
<dbReference type="InterPro" id="IPR016162">
    <property type="entry name" value="Ald_DH_N"/>
</dbReference>
<dbReference type="AlphaFoldDB" id="A0A1M5ME50"/>
<dbReference type="GO" id="GO:0005737">
    <property type="term" value="C:cytoplasm"/>
    <property type="evidence" value="ECO:0007669"/>
    <property type="project" value="TreeGrafter"/>
</dbReference>
<comment type="similarity">
    <text evidence="1 4 7">Belongs to the aldehyde dehydrogenase family.</text>
</comment>
<dbReference type="InterPro" id="IPR029510">
    <property type="entry name" value="Ald_DH_CS_GLU"/>
</dbReference>
<dbReference type="GO" id="GO:0004029">
    <property type="term" value="F:aldehyde dehydrogenase (NAD+) activity"/>
    <property type="evidence" value="ECO:0007669"/>
    <property type="project" value="TreeGrafter"/>
</dbReference>
<dbReference type="Proteomes" id="UP000184287">
    <property type="component" value="Unassembled WGS sequence"/>
</dbReference>
<dbReference type="InterPro" id="IPR016161">
    <property type="entry name" value="Ald_DH/histidinol_DH"/>
</dbReference>
<evidence type="ECO:0000256" key="3">
    <source>
        <dbReference type="ARBA" id="ARBA00023027"/>
    </source>
</evidence>
<evidence type="ECO:0000256" key="1">
    <source>
        <dbReference type="ARBA" id="ARBA00009986"/>
    </source>
</evidence>
<dbReference type="PANTHER" id="PTHR43570:SF20">
    <property type="entry name" value="ALDEHYDE DEHYDROGENASE ALDX-RELATED"/>
    <property type="match status" value="1"/>
</dbReference>
<keyword evidence="3" id="KW-0520">NAD</keyword>
<dbReference type="InterPro" id="IPR016163">
    <property type="entry name" value="Ald_DH_C"/>
</dbReference>
<dbReference type="Gene3D" id="3.40.309.10">
    <property type="entry name" value="Aldehyde Dehydrogenase, Chain A, domain 2"/>
    <property type="match status" value="1"/>
</dbReference>
<name>A0A1M5ME50_9SPHI</name>
<dbReference type="GO" id="GO:0006081">
    <property type="term" value="P:aldehyde metabolic process"/>
    <property type="evidence" value="ECO:0007669"/>
    <property type="project" value="InterPro"/>
</dbReference>
<gene>
    <name evidence="9" type="ORF">SAMN04488522_107157</name>
</gene>
<evidence type="ECO:0000256" key="4">
    <source>
        <dbReference type="PIRNR" id="PIRNR036492"/>
    </source>
</evidence>
<dbReference type="OrthoDB" id="781568at2"/>
<dbReference type="FunFam" id="3.40.605.10:FF:000004">
    <property type="entry name" value="Aldehyde dehydrogenase"/>
    <property type="match status" value="1"/>
</dbReference>
<dbReference type="InterPro" id="IPR015590">
    <property type="entry name" value="Aldehyde_DH_dom"/>
</dbReference>
<dbReference type="CDD" id="cd07134">
    <property type="entry name" value="ALDH_AlkH-like"/>
    <property type="match status" value="1"/>
</dbReference>
<keyword evidence="10" id="KW-1185">Reference proteome</keyword>
<dbReference type="Pfam" id="PF00171">
    <property type="entry name" value="Aldedh"/>
    <property type="match status" value="1"/>
</dbReference>
<reference evidence="10" key="1">
    <citation type="submission" date="2016-11" db="EMBL/GenBank/DDBJ databases">
        <authorList>
            <person name="Varghese N."/>
            <person name="Submissions S."/>
        </authorList>
    </citation>
    <scope>NUCLEOTIDE SEQUENCE [LARGE SCALE GENOMIC DNA]</scope>
    <source>
        <strain evidence="10">DSM 16990</strain>
    </source>
</reference>
<feature type="domain" description="Aldehyde dehydrogenase" evidence="8">
    <location>
        <begin position="9"/>
        <end position="435"/>
    </location>
</feature>
<sequence length="466" mass="51508">MIQTINSVFKAQQAHKYTLRNTNATQRINKLSALKSSIEKHEKEIYAALQSDLRKSEFESAVTEVIFIYSEIDFAIKNLSSWMEPRKVGKTITGLLAKNRIYYEPKGACLIISPWNYPFQLMMAPLVSAIAAGNCAILKPSELSSETSSIICRVIDDCFTEEEVCCFEGDASVSTILLNLPFDHIFFTGSTEIGKVVMEAAAKNLTSVTLELGGKSPTIIDDTADLEQAAAKIAWGKLTNAGQTCIAPDYILISATRQETFIELYKNAVTRMFFLADGNIDLSSYAKIINKKHFKRIEGLIEDALSKGASIPFGGKKEASSQTIYPAVLTGLPADASIMKEEIFGPVLPIINFQTIEEAIEIINRMSKPLALYVFSKDKKNIHQVIKNTSAGGTCVNDVLIHISNPKLPFGGVNGSGMGSCHGEFGFKTFSHERAVVFQSSMDMSKMIYPPYEKKGWVLKWLRKLM</sequence>
<dbReference type="PROSITE" id="PS00070">
    <property type="entry name" value="ALDEHYDE_DEHYDR_CYS"/>
    <property type="match status" value="1"/>
</dbReference>
<dbReference type="EMBL" id="FQUQ01000007">
    <property type="protein sequence ID" value="SHG75481.1"/>
    <property type="molecule type" value="Genomic_DNA"/>
</dbReference>
<dbReference type="SUPFAM" id="SSF53720">
    <property type="entry name" value="ALDH-like"/>
    <property type="match status" value="1"/>
</dbReference>
<dbReference type="InterPro" id="IPR012394">
    <property type="entry name" value="Aldehyde_DH_NAD(P)"/>
</dbReference>
<evidence type="ECO:0000259" key="8">
    <source>
        <dbReference type="Pfam" id="PF00171"/>
    </source>
</evidence>
<feature type="active site" evidence="5 6">
    <location>
        <position position="211"/>
    </location>
</feature>
<accession>A0A1M5ME50</accession>
<dbReference type="RefSeq" id="WP_073237179.1">
    <property type="nucleotide sequence ID" value="NZ_FQUQ01000007.1"/>
</dbReference>
<keyword evidence="2 4" id="KW-0560">Oxidoreductase</keyword>
<evidence type="ECO:0000256" key="7">
    <source>
        <dbReference type="RuleBase" id="RU003345"/>
    </source>
</evidence>
<evidence type="ECO:0000313" key="10">
    <source>
        <dbReference type="Proteomes" id="UP000184287"/>
    </source>
</evidence>
<evidence type="ECO:0000313" key="9">
    <source>
        <dbReference type="EMBL" id="SHG75481.1"/>
    </source>
</evidence>
<feature type="active site" evidence="5">
    <location>
        <position position="245"/>
    </location>
</feature>
<dbReference type="InterPro" id="IPR016160">
    <property type="entry name" value="Ald_DH_CS_CYS"/>
</dbReference>
<evidence type="ECO:0000256" key="2">
    <source>
        <dbReference type="ARBA" id="ARBA00023002"/>
    </source>
</evidence>
<evidence type="ECO:0000256" key="5">
    <source>
        <dbReference type="PIRSR" id="PIRSR036492-1"/>
    </source>
</evidence>
<organism evidence="9 10">
    <name type="scientific">Pedobacter caeni</name>
    <dbReference type="NCBI Taxonomy" id="288992"/>
    <lineage>
        <taxon>Bacteria</taxon>
        <taxon>Pseudomonadati</taxon>
        <taxon>Bacteroidota</taxon>
        <taxon>Sphingobacteriia</taxon>
        <taxon>Sphingobacteriales</taxon>
        <taxon>Sphingobacteriaceae</taxon>
        <taxon>Pedobacter</taxon>
    </lineage>
</organism>
<dbReference type="PANTHER" id="PTHR43570">
    <property type="entry name" value="ALDEHYDE DEHYDROGENASE"/>
    <property type="match status" value="1"/>
</dbReference>
<dbReference type="PROSITE" id="PS00687">
    <property type="entry name" value="ALDEHYDE_DEHYDR_GLU"/>
    <property type="match status" value="1"/>
</dbReference>
<protein>
    <recommendedName>
        <fullName evidence="4">Aldehyde dehydrogenase</fullName>
    </recommendedName>
</protein>
<evidence type="ECO:0000256" key="6">
    <source>
        <dbReference type="PROSITE-ProRule" id="PRU10007"/>
    </source>
</evidence>
<dbReference type="PIRSF" id="PIRSF036492">
    <property type="entry name" value="ALDH"/>
    <property type="match status" value="1"/>
</dbReference>